<gene>
    <name evidence="1" type="ORF">RHAB15C_0000929</name>
</gene>
<proteinExistence type="predicted"/>
<protein>
    <submittedName>
        <fullName evidence="1">Uncharacterized protein</fullName>
    </submittedName>
</protein>
<keyword evidence="2" id="KW-1185">Reference proteome</keyword>
<reference evidence="1 2" key="1">
    <citation type="submission" date="2021-05" db="EMBL/GenBank/DDBJ databases">
        <title>Ecology and evolution of chlamydial symbionts of arthropods.</title>
        <authorList>
            <person name="Halter T."/>
            <person name="Sixt B.S."/>
            <person name="Toenshoff E.R."/>
            <person name="Koestlbacher S."/>
            <person name="Schulz F."/>
            <person name="Kostanjsek R."/>
            <person name="Collingro A."/>
            <person name="Hendrickx F."/>
            <person name="Horn M."/>
        </authorList>
    </citation>
    <scope>NUCLEOTIDE SEQUENCE [LARGE SCALE GENOMIC DNA]</scope>
    <source>
        <strain evidence="1 2">15C</strain>
    </source>
</reference>
<name>A0ABX8Z123_9BACT</name>
<dbReference type="Proteomes" id="UP000822862">
    <property type="component" value="Chromosome"/>
</dbReference>
<organism evidence="1 2">
    <name type="scientific">Candidatus Rhabdochlamydia porcellionis</name>
    <dbReference type="NCBI Taxonomy" id="225148"/>
    <lineage>
        <taxon>Bacteria</taxon>
        <taxon>Pseudomonadati</taxon>
        <taxon>Chlamydiota</taxon>
        <taxon>Chlamydiia</taxon>
        <taxon>Parachlamydiales</taxon>
        <taxon>Candidatus Rhabdochlamydiaceae</taxon>
        <taxon>Candidatus Rhabdochlamydia</taxon>
    </lineage>
</organism>
<evidence type="ECO:0000313" key="2">
    <source>
        <dbReference type="Proteomes" id="UP000822862"/>
    </source>
</evidence>
<sequence length="647" mass="76807">MGASKHLRGAMQNLLKRSSNVFDVVTILNQSTKDDDLFYCSKLQDALMECFAFEEIEKGSLFKDFIQKLPIIQTSFKGKGHFFKISLLSKRIGNPAKFFYEMIDRWLLPGKKTHICSFFSCDFIFSYCDSDPFCLSEMVISANDEIELKKMHNNFLFLQNEIRLGSTSVYQASCILENKGLSADQKNLFIQERISLLIQKRPQDFDYDIFHQMQHFLFNTRQEFKAYRDCTHMARIISVFYILKRALVRQAENCSAERLIKVKLRKTWLQLPLGFEKVLGVFLAIHFLNDDEQFEQVHCMRMIKSCFPEFHYIEGSYFSYEEGRMHVIYLELEKRDRSEISSQELKYLNEKLIDEVENGIHSLMHPLFIPRNEEEVMRNVILLSKQLRYFRDIPQVIINFDEQLETDLLFTVILVRVRQILDPSIQQLFNNSSLVFIPDRIKQVGILRKKYPKEASVFRLRIASRFFIRSDHRVDLFQARQFVARELEKVIGEFRDFNGGMITKQYERFSELKKVCCRLQKQEKLLLEYFFHSIYPKELSTIFDPLRLKELFFLFLELFEKNKDKKNNTRFVHQMKPGSCFFVLSYFDHSLKSKVLEKVAQLQISSSQLIAVLFRAAEWDYLCYGYLEEDTQKKILFIKTIQNALDF</sequence>
<evidence type="ECO:0000313" key="1">
    <source>
        <dbReference type="EMBL" id="QZA59045.1"/>
    </source>
</evidence>
<dbReference type="EMBL" id="CP075585">
    <property type="protein sequence ID" value="QZA59045.1"/>
    <property type="molecule type" value="Genomic_DNA"/>
</dbReference>
<accession>A0ABX8Z123</accession>